<proteinExistence type="predicted"/>
<dbReference type="EMBL" id="LR216287">
    <property type="protein sequence ID" value="VFJ14543.1"/>
    <property type="molecule type" value="Genomic_DNA"/>
</dbReference>
<protein>
    <submittedName>
        <fullName evidence="1">Uncharacterized protein</fullName>
    </submittedName>
</protein>
<gene>
    <name evidence="1" type="ORF">NFRAN_2221</name>
</gene>
<dbReference type="KEGG" id="nfn:NFRAN_2221"/>
<organism evidence="1 2">
    <name type="scientific">Candidatus Nitrosocosmicus franklandianus</name>
    <dbReference type="NCBI Taxonomy" id="1798806"/>
    <lineage>
        <taxon>Archaea</taxon>
        <taxon>Nitrososphaerota</taxon>
        <taxon>Nitrososphaeria</taxon>
        <taxon>Nitrososphaerales</taxon>
        <taxon>Nitrososphaeraceae</taxon>
        <taxon>Candidatus Nitrosocosmicus</taxon>
    </lineage>
</organism>
<reference evidence="1 2" key="1">
    <citation type="submission" date="2019-02" db="EMBL/GenBank/DDBJ databases">
        <authorList>
            <person name="Lehtovirta-Morley E L."/>
        </authorList>
    </citation>
    <scope>NUCLEOTIDE SEQUENCE [LARGE SCALE GENOMIC DNA]</scope>
    <source>
        <strain evidence="1">NFRAN1</strain>
    </source>
</reference>
<accession>A0A484I9W5</accession>
<evidence type="ECO:0000313" key="1">
    <source>
        <dbReference type="EMBL" id="VFJ14543.1"/>
    </source>
</evidence>
<dbReference type="AlphaFoldDB" id="A0A484I9W5"/>
<keyword evidence="2" id="KW-1185">Reference proteome</keyword>
<name>A0A484I9W5_9ARCH</name>
<sequence length="72" mass="8484">MINVKRIKTMIKKCIYEENTDAKIKLFIRINNLLPKELRIESPTMITRDFIDKVLYSLEARLEGKLQSNTIS</sequence>
<dbReference type="Proteomes" id="UP000294299">
    <property type="component" value="Chromosome NFRAN"/>
</dbReference>
<evidence type="ECO:0000313" key="2">
    <source>
        <dbReference type="Proteomes" id="UP000294299"/>
    </source>
</evidence>